<sequence length="293" mass="32210">MRASRSNCHCVETGHHGQSGQQTDQPTTSAPVSTMFNIKQVYDGCNDHNANGKITELLNGINSSPCMPDTQVWDLIFNIRKPECRHVAAQIVNVWNNLRQIPTDHQGQYNYACIYHLAEEIKNAMHSSVNTCQCWKKNIVTTDTTVPTTTTQTTPVPTTVAQTIAASCDPVKTLTGVAHNTVVGQTSKCQDGIHSPAIYFVQSACNLAYRLTDLSPGQKMKDACQNLPHYTGVGRFVGKLLETSQTTSDAGIFIGCGTDHFKIVTENCTTNLHVEHILFTDPKADSYYVINHP</sequence>
<protein>
    <submittedName>
        <fullName evidence="2">Uncharacterized protein</fullName>
    </submittedName>
</protein>
<reference evidence="2 3" key="1">
    <citation type="submission" date="2020-06" db="EMBL/GenBank/DDBJ databases">
        <authorList>
            <person name="Li R."/>
            <person name="Bekaert M."/>
        </authorList>
    </citation>
    <scope>NUCLEOTIDE SEQUENCE [LARGE SCALE GENOMIC DNA]</scope>
    <source>
        <strain evidence="3">wild</strain>
    </source>
</reference>
<evidence type="ECO:0000313" key="3">
    <source>
        <dbReference type="Proteomes" id="UP000507470"/>
    </source>
</evidence>
<proteinExistence type="predicted"/>
<feature type="region of interest" description="Disordered" evidence="1">
    <location>
        <begin position="1"/>
        <end position="30"/>
    </location>
</feature>
<dbReference type="OrthoDB" id="6149488at2759"/>
<organism evidence="2 3">
    <name type="scientific">Mytilus coruscus</name>
    <name type="common">Sea mussel</name>
    <dbReference type="NCBI Taxonomy" id="42192"/>
    <lineage>
        <taxon>Eukaryota</taxon>
        <taxon>Metazoa</taxon>
        <taxon>Spiralia</taxon>
        <taxon>Lophotrochozoa</taxon>
        <taxon>Mollusca</taxon>
        <taxon>Bivalvia</taxon>
        <taxon>Autobranchia</taxon>
        <taxon>Pteriomorphia</taxon>
        <taxon>Mytilida</taxon>
        <taxon>Mytiloidea</taxon>
        <taxon>Mytilidae</taxon>
        <taxon>Mytilinae</taxon>
        <taxon>Mytilus</taxon>
    </lineage>
</organism>
<dbReference type="EMBL" id="CACVKT020004815">
    <property type="protein sequence ID" value="CAC5391661.1"/>
    <property type="molecule type" value="Genomic_DNA"/>
</dbReference>
<name>A0A6J8C869_MYTCO</name>
<dbReference type="AlphaFoldDB" id="A0A6J8C869"/>
<gene>
    <name evidence="2" type="ORF">MCOR_26659</name>
</gene>
<dbReference type="Proteomes" id="UP000507470">
    <property type="component" value="Unassembled WGS sequence"/>
</dbReference>
<feature type="compositionally biased region" description="Polar residues" evidence="1">
    <location>
        <begin position="16"/>
        <end position="30"/>
    </location>
</feature>
<keyword evidence="3" id="KW-1185">Reference proteome</keyword>
<evidence type="ECO:0000256" key="1">
    <source>
        <dbReference type="SAM" id="MobiDB-lite"/>
    </source>
</evidence>
<accession>A0A6J8C869</accession>
<evidence type="ECO:0000313" key="2">
    <source>
        <dbReference type="EMBL" id="CAC5391661.1"/>
    </source>
</evidence>